<feature type="region of interest" description="Disordered" evidence="1">
    <location>
        <begin position="29"/>
        <end position="70"/>
    </location>
</feature>
<keyword evidence="3" id="KW-1185">Reference proteome</keyword>
<evidence type="ECO:0000313" key="3">
    <source>
        <dbReference type="Proteomes" id="UP001175001"/>
    </source>
</evidence>
<dbReference type="Proteomes" id="UP001175001">
    <property type="component" value="Unassembled WGS sequence"/>
</dbReference>
<evidence type="ECO:0000256" key="1">
    <source>
        <dbReference type="SAM" id="MobiDB-lite"/>
    </source>
</evidence>
<proteinExistence type="predicted"/>
<sequence>MGYTAFNLLPRHLAAKCRTMLDLGVRFDGATGDGDSTIKPDIAEEGGEDMADTAESGSSEAEDDEITDEE</sequence>
<dbReference type="AlphaFoldDB" id="A0AA39U3C4"/>
<name>A0AA39U3C4_9PEZI</name>
<evidence type="ECO:0000313" key="2">
    <source>
        <dbReference type="EMBL" id="KAK0610229.1"/>
    </source>
</evidence>
<feature type="compositionally biased region" description="Acidic residues" evidence="1">
    <location>
        <begin position="60"/>
        <end position="70"/>
    </location>
</feature>
<organism evidence="2 3">
    <name type="scientific">Lasiodiplodia hormozganensis</name>
    <dbReference type="NCBI Taxonomy" id="869390"/>
    <lineage>
        <taxon>Eukaryota</taxon>
        <taxon>Fungi</taxon>
        <taxon>Dikarya</taxon>
        <taxon>Ascomycota</taxon>
        <taxon>Pezizomycotina</taxon>
        <taxon>Dothideomycetes</taxon>
        <taxon>Dothideomycetes incertae sedis</taxon>
        <taxon>Botryosphaeriales</taxon>
        <taxon>Botryosphaeriaceae</taxon>
        <taxon>Lasiodiplodia</taxon>
    </lineage>
</organism>
<accession>A0AA39U3C4</accession>
<gene>
    <name evidence="2" type="ORF">DIS24_g12144</name>
</gene>
<comment type="caution">
    <text evidence="2">The sequence shown here is derived from an EMBL/GenBank/DDBJ whole genome shotgun (WGS) entry which is preliminary data.</text>
</comment>
<dbReference type="EMBL" id="JAUJDW010000227">
    <property type="protein sequence ID" value="KAK0610229.1"/>
    <property type="molecule type" value="Genomic_DNA"/>
</dbReference>
<protein>
    <submittedName>
        <fullName evidence="2">Uncharacterized protein</fullName>
    </submittedName>
</protein>
<reference evidence="2" key="1">
    <citation type="submission" date="2023-06" db="EMBL/GenBank/DDBJ databases">
        <title>Multi-omics analyses reveal the molecular pathogenesis toolkit of Lasiodiplodia hormozganensis, a cross-kingdom pathogen.</title>
        <authorList>
            <person name="Felix C."/>
            <person name="Meneses R."/>
            <person name="Goncalves M.F.M."/>
            <person name="Tilleman L."/>
            <person name="Duarte A.S."/>
            <person name="Jorrin-Novo J.V."/>
            <person name="Van De Peer Y."/>
            <person name="Deforce D."/>
            <person name="Van Nieuwerburgh F."/>
            <person name="Esteves A.C."/>
            <person name="Alves A."/>
        </authorList>
    </citation>
    <scope>NUCLEOTIDE SEQUENCE</scope>
    <source>
        <strain evidence="2">CBS 339.90</strain>
    </source>
</reference>
<feature type="compositionally biased region" description="Acidic residues" evidence="1">
    <location>
        <begin position="43"/>
        <end position="52"/>
    </location>
</feature>